<feature type="transmembrane region" description="Helical" evidence="10">
    <location>
        <begin position="416"/>
        <end position="439"/>
    </location>
</feature>
<dbReference type="GO" id="GO:0015297">
    <property type="term" value="F:antiporter activity"/>
    <property type="evidence" value="ECO:0007669"/>
    <property type="project" value="InterPro"/>
</dbReference>
<dbReference type="InterPro" id="IPR002657">
    <property type="entry name" value="BilAc:Na_symport/Acr3"/>
</dbReference>
<dbReference type="GO" id="GO:0046685">
    <property type="term" value="P:response to arsenic-containing substance"/>
    <property type="evidence" value="ECO:0007669"/>
    <property type="project" value="UniProtKB-KW"/>
</dbReference>
<dbReference type="OrthoDB" id="187348at2759"/>
<keyword evidence="3" id="KW-0813">Transport</keyword>
<dbReference type="AlphaFoldDB" id="A0A168LJ77"/>
<dbReference type="InterPro" id="IPR004706">
    <property type="entry name" value="Arsenical-R_Acr3"/>
</dbReference>
<comment type="subcellular location">
    <subcellularLocation>
        <location evidence="1">Cell membrane</location>
        <topology evidence="1">Multi-pass membrane protein</topology>
    </subcellularLocation>
</comment>
<keyword evidence="5 10" id="KW-0812">Transmembrane</keyword>
<keyword evidence="6" id="KW-0059">Arsenical resistance</keyword>
<feature type="transmembrane region" description="Helical" evidence="10">
    <location>
        <begin position="208"/>
        <end position="227"/>
    </location>
</feature>
<dbReference type="Pfam" id="PF01758">
    <property type="entry name" value="SBF"/>
    <property type="match status" value="1"/>
</dbReference>
<dbReference type="InParanoid" id="A0A168LJ77"/>
<evidence type="ECO:0000313" key="11">
    <source>
        <dbReference type="EMBL" id="SAL96906.1"/>
    </source>
</evidence>
<gene>
    <name evidence="11" type="primary">ABSGL_02356.1 scaffold 3364</name>
</gene>
<dbReference type="GO" id="GO:0015105">
    <property type="term" value="F:arsenite transmembrane transporter activity"/>
    <property type="evidence" value="ECO:0007669"/>
    <property type="project" value="TreeGrafter"/>
</dbReference>
<evidence type="ECO:0000256" key="9">
    <source>
        <dbReference type="SAM" id="MobiDB-lite"/>
    </source>
</evidence>
<keyword evidence="4" id="KW-1003">Cell membrane</keyword>
<reference evidence="11" key="1">
    <citation type="submission" date="2016-04" db="EMBL/GenBank/DDBJ databases">
        <authorList>
            <person name="Evans L.H."/>
            <person name="Alamgir A."/>
            <person name="Owens N."/>
            <person name="Weber N.D."/>
            <person name="Virtaneva K."/>
            <person name="Barbian K."/>
            <person name="Babar A."/>
            <person name="Rosenke K."/>
        </authorList>
    </citation>
    <scope>NUCLEOTIDE SEQUENCE [LARGE SCALE GENOMIC DNA]</scope>
    <source>
        <strain evidence="11">CBS 101.48</strain>
    </source>
</reference>
<feature type="transmembrane region" description="Helical" evidence="10">
    <location>
        <begin position="360"/>
        <end position="378"/>
    </location>
</feature>
<feature type="transmembrane region" description="Helical" evidence="10">
    <location>
        <begin position="288"/>
        <end position="306"/>
    </location>
</feature>
<feature type="transmembrane region" description="Helical" evidence="10">
    <location>
        <begin position="239"/>
        <end position="268"/>
    </location>
</feature>
<dbReference type="GO" id="GO:0015104">
    <property type="term" value="F:antimonite transmembrane transporter activity"/>
    <property type="evidence" value="ECO:0007669"/>
    <property type="project" value="TreeGrafter"/>
</dbReference>
<proteinExistence type="inferred from homology"/>
<evidence type="ECO:0000256" key="5">
    <source>
        <dbReference type="ARBA" id="ARBA00022692"/>
    </source>
</evidence>
<evidence type="ECO:0000313" key="12">
    <source>
        <dbReference type="Proteomes" id="UP000078561"/>
    </source>
</evidence>
<evidence type="ECO:0000256" key="6">
    <source>
        <dbReference type="ARBA" id="ARBA00022849"/>
    </source>
</evidence>
<keyword evidence="8 10" id="KW-0472">Membrane</keyword>
<dbReference type="InterPro" id="IPR038770">
    <property type="entry name" value="Na+/solute_symporter_sf"/>
</dbReference>
<evidence type="ECO:0000256" key="8">
    <source>
        <dbReference type="ARBA" id="ARBA00023136"/>
    </source>
</evidence>
<feature type="region of interest" description="Disordered" evidence="9">
    <location>
        <begin position="1"/>
        <end position="31"/>
    </location>
</feature>
<organism evidence="11">
    <name type="scientific">Absidia glauca</name>
    <name type="common">Pin mould</name>
    <dbReference type="NCBI Taxonomy" id="4829"/>
    <lineage>
        <taxon>Eukaryota</taxon>
        <taxon>Fungi</taxon>
        <taxon>Fungi incertae sedis</taxon>
        <taxon>Mucoromycota</taxon>
        <taxon>Mucoromycotina</taxon>
        <taxon>Mucoromycetes</taxon>
        <taxon>Mucorales</taxon>
        <taxon>Cunninghamellaceae</taxon>
        <taxon>Absidia</taxon>
    </lineage>
</organism>
<dbReference type="OMA" id="MVLMWGY"/>
<dbReference type="PANTHER" id="PTHR43057:SF1">
    <property type="entry name" value="ARSENICAL-RESISTANCE PROTEIN 3"/>
    <property type="match status" value="1"/>
</dbReference>
<evidence type="ECO:0000256" key="4">
    <source>
        <dbReference type="ARBA" id="ARBA00022475"/>
    </source>
</evidence>
<dbReference type="FunFam" id="1.20.1530.20:FF:000009">
    <property type="entry name" value="Arsenite transporter, ACR3 family"/>
    <property type="match status" value="1"/>
</dbReference>
<dbReference type="Gene3D" id="1.20.1530.20">
    <property type="match status" value="1"/>
</dbReference>
<dbReference type="NCBIfam" id="TIGR00832">
    <property type="entry name" value="acr3"/>
    <property type="match status" value="1"/>
</dbReference>
<feature type="transmembrane region" description="Helical" evidence="10">
    <location>
        <begin position="133"/>
        <end position="158"/>
    </location>
</feature>
<dbReference type="Proteomes" id="UP000078561">
    <property type="component" value="Unassembled WGS sequence"/>
</dbReference>
<protein>
    <recommendedName>
        <fullName evidence="13">Arsenical-resistance protein</fullName>
    </recommendedName>
</protein>
<keyword evidence="12" id="KW-1185">Reference proteome</keyword>
<feature type="transmembrane region" description="Helical" evidence="10">
    <location>
        <begin position="108"/>
        <end position="127"/>
    </location>
</feature>
<comment type="similarity">
    <text evidence="2">Belongs to the arsenical resistance-3 (ACR3) (TC 2.A.59) family.</text>
</comment>
<dbReference type="PANTHER" id="PTHR43057">
    <property type="entry name" value="ARSENITE EFFLUX TRANSPORTER"/>
    <property type="match status" value="1"/>
</dbReference>
<feature type="transmembrane region" description="Helical" evidence="10">
    <location>
        <begin position="318"/>
        <end position="340"/>
    </location>
</feature>
<evidence type="ECO:0000256" key="2">
    <source>
        <dbReference type="ARBA" id="ARBA00010110"/>
    </source>
</evidence>
<feature type="transmembrane region" description="Helical" evidence="10">
    <location>
        <begin position="179"/>
        <end position="202"/>
    </location>
</feature>
<keyword evidence="7 10" id="KW-1133">Transmembrane helix</keyword>
<dbReference type="EMBL" id="LT551459">
    <property type="protein sequence ID" value="SAL96906.1"/>
    <property type="molecule type" value="Genomic_DNA"/>
</dbReference>
<feature type="compositionally biased region" description="Polar residues" evidence="9">
    <location>
        <begin position="1"/>
        <end position="18"/>
    </location>
</feature>
<evidence type="ECO:0000256" key="1">
    <source>
        <dbReference type="ARBA" id="ARBA00004651"/>
    </source>
</evidence>
<sequence>MTNSPSPSPSYCGNNLPMTEQRHPDTQQVDTVTPNEDTQEVCYTTPDCKFDYCVKHPDYQALEVDASSIQGQTGSTGKIRDINKSFTHLYWFDITVALVRQLGILDRFLVVWIIVAMVVGVLIGYYVPNVQPAFATVQFGSVSLPIAIGLLVMMYPILCKVQYERLGSILADRAVWVQMMISIVLNWVIGPIVMTGLAWATLPDLPGFRTGVVMVGLARCIAMVMIWNQLSGGDPNYCAILVAVNSILQIALFSPYAILFINIIPGWFGAHSEGDIEQLSIWPVAQSVLIYLGIPLVAGFVTRFALRRLKGDPWYNTVFLPHFGPLALVGLLYTIVVMFANQGHNIIDNIGSVFRVAVPLLVYFIIMFFLTFFMLKWMGLDYSMIVTQSFTAGSNNFELAIAVSVGTFGINSDQALAATIGPLIEVPVLLALVYVSLWLKSKLNWKKQE</sequence>
<dbReference type="GO" id="GO:0005886">
    <property type="term" value="C:plasma membrane"/>
    <property type="evidence" value="ECO:0007669"/>
    <property type="project" value="UniProtKB-SubCell"/>
</dbReference>
<evidence type="ECO:0000256" key="3">
    <source>
        <dbReference type="ARBA" id="ARBA00022448"/>
    </source>
</evidence>
<dbReference type="STRING" id="4829.A0A168LJ77"/>
<accession>A0A168LJ77</accession>
<name>A0A168LJ77_ABSGL</name>
<evidence type="ECO:0000256" key="7">
    <source>
        <dbReference type="ARBA" id="ARBA00022989"/>
    </source>
</evidence>
<evidence type="ECO:0008006" key="13">
    <source>
        <dbReference type="Google" id="ProtNLM"/>
    </source>
</evidence>
<evidence type="ECO:0000256" key="10">
    <source>
        <dbReference type="SAM" id="Phobius"/>
    </source>
</evidence>